<proteinExistence type="predicted"/>
<dbReference type="UniPathway" id="UPA00148"/>
<keyword evidence="4 7" id="KW-0808">Transferase</keyword>
<protein>
    <submittedName>
        <fullName evidence="7">Precorrin-6y C5,15-methyltransferase (Decarboxylating) subunit CbiE</fullName>
    </submittedName>
</protein>
<dbReference type="CDD" id="cd11644">
    <property type="entry name" value="Precorrin-6Y-MT"/>
    <property type="match status" value="1"/>
</dbReference>
<dbReference type="NCBIfam" id="NF004456">
    <property type="entry name" value="PRK05787.1-4"/>
    <property type="match status" value="1"/>
</dbReference>
<dbReference type="PANTHER" id="PTHR43182:SF1">
    <property type="entry name" value="COBALT-PRECORRIN-7 C(5)-METHYLTRANSFERASE"/>
    <property type="match status" value="1"/>
</dbReference>
<dbReference type="EMBL" id="NGJY01000001">
    <property type="protein sequence ID" value="RSU05103.1"/>
    <property type="molecule type" value="Genomic_DNA"/>
</dbReference>
<organism evidence="7 8">
    <name type="scientific">Vagococcus fessus</name>
    <dbReference type="NCBI Taxonomy" id="120370"/>
    <lineage>
        <taxon>Bacteria</taxon>
        <taxon>Bacillati</taxon>
        <taxon>Bacillota</taxon>
        <taxon>Bacilli</taxon>
        <taxon>Lactobacillales</taxon>
        <taxon>Enterococcaceae</taxon>
        <taxon>Vagococcus</taxon>
    </lineage>
</organism>
<dbReference type="PANTHER" id="PTHR43182">
    <property type="entry name" value="COBALT-PRECORRIN-6B C(15)-METHYLTRANSFERASE (DECARBOXYLATING)"/>
    <property type="match status" value="1"/>
</dbReference>
<dbReference type="Gene3D" id="3.40.1010.10">
    <property type="entry name" value="Cobalt-precorrin-4 Transmethylase, Domain 1"/>
    <property type="match status" value="1"/>
</dbReference>
<reference evidence="7 8" key="1">
    <citation type="submission" date="2017-05" db="EMBL/GenBank/DDBJ databases">
        <title>Vagococcus spp. assemblies.</title>
        <authorList>
            <person name="Gulvik C.A."/>
        </authorList>
    </citation>
    <scope>NUCLEOTIDE SEQUENCE [LARGE SCALE GENOMIC DNA]</scope>
    <source>
        <strain evidence="7 8">CCUG 41755</strain>
    </source>
</reference>
<dbReference type="AlphaFoldDB" id="A0A430AD30"/>
<feature type="domain" description="Tetrapyrrole methylase" evidence="6">
    <location>
        <begin position="2"/>
        <end position="178"/>
    </location>
</feature>
<dbReference type="GO" id="GO:0032259">
    <property type="term" value="P:methylation"/>
    <property type="evidence" value="ECO:0007669"/>
    <property type="project" value="UniProtKB-KW"/>
</dbReference>
<dbReference type="InterPro" id="IPR050714">
    <property type="entry name" value="Cobalamin_biosynth_MTase"/>
</dbReference>
<evidence type="ECO:0000256" key="5">
    <source>
        <dbReference type="ARBA" id="ARBA00022691"/>
    </source>
</evidence>
<evidence type="ECO:0000256" key="3">
    <source>
        <dbReference type="ARBA" id="ARBA00022603"/>
    </source>
</evidence>
<dbReference type="NCBIfam" id="TIGR02467">
    <property type="entry name" value="CbiE"/>
    <property type="match status" value="1"/>
</dbReference>
<evidence type="ECO:0000256" key="4">
    <source>
        <dbReference type="ARBA" id="ARBA00022679"/>
    </source>
</evidence>
<name>A0A430AD30_9ENTE</name>
<evidence type="ECO:0000259" key="6">
    <source>
        <dbReference type="Pfam" id="PF00590"/>
    </source>
</evidence>
<evidence type="ECO:0000256" key="2">
    <source>
        <dbReference type="ARBA" id="ARBA00022573"/>
    </source>
</evidence>
<dbReference type="Proteomes" id="UP000287101">
    <property type="component" value="Unassembled WGS sequence"/>
</dbReference>
<keyword evidence="3 7" id="KW-0489">Methyltransferase</keyword>
<sequence length="201" mass="22317">MIKVVGMGPGKAELILNEGLLAIEAADRVIGSKRQLESFPQVSSLKKIELPKKLADLKSLLIENEDRDCVVLASGNPMLYGIGTWLSQQFSDDQVHIISGISAIQYLFSKVKLSQNDCYLTSSHGKNPNLDLIFELPKVAMVTDEVWGPYELAKASLDRGKQKRFIIGENLSYANEKINFFEACDVPNKKYDLNVVVILDA</sequence>
<dbReference type="InterPro" id="IPR000878">
    <property type="entry name" value="4pyrrol_Mease"/>
</dbReference>
<dbReference type="Pfam" id="PF00590">
    <property type="entry name" value="TP_methylase"/>
    <property type="match status" value="1"/>
</dbReference>
<dbReference type="RefSeq" id="WP_126830990.1">
    <property type="nucleotide sequence ID" value="NZ_CBCRYB010000003.1"/>
</dbReference>
<evidence type="ECO:0000313" key="8">
    <source>
        <dbReference type="Proteomes" id="UP000287101"/>
    </source>
</evidence>
<dbReference type="OrthoDB" id="9780707at2"/>
<accession>A0A430AD30</accession>
<gene>
    <name evidence="7" type="ORF">CBF31_03545</name>
</gene>
<keyword evidence="5" id="KW-0949">S-adenosyl-L-methionine</keyword>
<dbReference type="InterPro" id="IPR012818">
    <property type="entry name" value="CbiE"/>
</dbReference>
<evidence type="ECO:0000313" key="7">
    <source>
        <dbReference type="EMBL" id="RSU05103.1"/>
    </source>
</evidence>
<dbReference type="InterPro" id="IPR035996">
    <property type="entry name" value="4pyrrol_Methylase_sf"/>
</dbReference>
<comment type="pathway">
    <text evidence="1">Cofactor biosynthesis; adenosylcobalamin biosynthesis.</text>
</comment>
<evidence type="ECO:0000256" key="1">
    <source>
        <dbReference type="ARBA" id="ARBA00004953"/>
    </source>
</evidence>
<keyword evidence="2" id="KW-0169">Cobalamin biosynthesis</keyword>
<keyword evidence="8" id="KW-1185">Reference proteome</keyword>
<dbReference type="GO" id="GO:0008276">
    <property type="term" value="F:protein methyltransferase activity"/>
    <property type="evidence" value="ECO:0007669"/>
    <property type="project" value="InterPro"/>
</dbReference>
<comment type="caution">
    <text evidence="7">The sequence shown here is derived from an EMBL/GenBank/DDBJ whole genome shotgun (WGS) entry which is preliminary data.</text>
</comment>
<dbReference type="GO" id="GO:0009236">
    <property type="term" value="P:cobalamin biosynthetic process"/>
    <property type="evidence" value="ECO:0007669"/>
    <property type="project" value="UniProtKB-UniPathway"/>
</dbReference>
<dbReference type="SUPFAM" id="SSF53790">
    <property type="entry name" value="Tetrapyrrole methylase"/>
    <property type="match status" value="1"/>
</dbReference>
<dbReference type="InterPro" id="IPR014777">
    <property type="entry name" value="4pyrrole_Mease_sub1"/>
</dbReference>